<feature type="compositionally biased region" description="Polar residues" evidence="1">
    <location>
        <begin position="1016"/>
        <end position="1025"/>
    </location>
</feature>
<feature type="compositionally biased region" description="Basic and acidic residues" evidence="1">
    <location>
        <begin position="1295"/>
        <end position="1318"/>
    </location>
</feature>
<dbReference type="OrthoDB" id="10258692at2759"/>
<dbReference type="InterPro" id="IPR009057">
    <property type="entry name" value="Homeodomain-like_sf"/>
</dbReference>
<evidence type="ECO:0000313" key="4">
    <source>
        <dbReference type="Proteomes" id="UP000076842"/>
    </source>
</evidence>
<dbReference type="SMART" id="SM00717">
    <property type="entry name" value="SANT"/>
    <property type="match status" value="2"/>
</dbReference>
<feature type="region of interest" description="Disordered" evidence="1">
    <location>
        <begin position="673"/>
        <end position="692"/>
    </location>
</feature>
<feature type="compositionally biased region" description="Basic and acidic residues" evidence="1">
    <location>
        <begin position="120"/>
        <end position="143"/>
    </location>
</feature>
<feature type="compositionally biased region" description="Basic and acidic residues" evidence="1">
    <location>
        <begin position="219"/>
        <end position="230"/>
    </location>
</feature>
<sequence length="1318" mass="146889">MDDGRLPGTSSSTRSPPAPDREISPSQPRRRPSYDDETTPAAAFGPRKDRYPSSPTRHPRSLHSIDEAGPSNYASRSPRTDVRSPREGVSPRTWEMNKSHRDPEAGYTKARWPPVEGVVYDERRDRRESGLDERRWPEKERPASRGYGANGWPDDRASNGLPNGYEREGYDDRERLVSPVRARYPPPSNGLYGGPLPYPPLHSPNGHQNGYELEQAPYEARRPASRDRPYGEPSPYSTPSKLYPKGDYFQNGHRFVKQPYSTPARQSRTPSPPSTIDLTTPHKRRLQASSPEDPRTFVSPAFSRHSEVSPSPELEPPRRNLFPDAARRQSPAARSSLSRERPVAELHPSPTKSPLPQKISPAQEEPLVEREEPQAPASPANASEELSPMSEVSPTAAQADETPSIHAPDGHAPTTSEDVEMLPGSSTAADSLAAEEEGETKPAPQLGTMGVDVEEQMADVPAEPIRRTPEELQEMVKILQSRYKYLDRQWRMQTERIDRIVEGRKKRFALEKITQTPVTPGTGFLFSDVESPAVPTRSSRRSAANVFFGDAVRSDLEMEAILEKIQMEESQDATFRSRYTTANIPDMDIVTEEVASPKVDISHELVTNPEDFYGVKASPDRWTPEEEEMFAARYAQTPKQFGEIAEGLENKTPGQCVEYYYLNKRVLDFRGKSTTGKRKAGRKAGKGKGRSIVADIQAAEEKGQKQPRREKAKEKVAEDTPPAEEETTTSDAESPGQATTQLPEVEFQDSPMEVDSTEPASADVTLRLDTKASDLPIMPLPGTGSYATTGVMYASPNDPRSKRSKLGLEVDSGTARRRSATSSYWSVQEKLTAVTSHESHGPNYGRIAADVGSKTATQIRNFFQHQTAESIAELSSRARAEAAPLPGDSMMDTDPGPEPVNRSHTSTPQRWQAHSERESVAPIQVKSEYQPRMDQPIVLPSIPPAPYKTEAFTPAVDDETTRYSADPGSYGASKPLHQLPPISSLPFDSPSTFGDRFAPGKSRLPISHLLNDEASRSPSIGSNTGVRDFFGEPKRLLPHELEPRSSSGRFPIPMDREWQDRRSDYGPSRAASVDPTGDYRATPREEYGTYPSGFASHSRPSEYGRPADAYPPFRRAVYTPEVPGEYRYEPARVGVPVSYGSLPSREGWPPRPVDDYALRHPSPPPFSHGHYPERSLPPISTDFYRRPSGPPDMRPPSGRPDIYPYSAEYRQLSAPSPRYHDHYREPSVPAPYGTGYEARRLPPLNREYSSYRTPPVADNPVPSGYYEARPPPPDDYYDRPSALPPSQPTSAWPAEQERHRYPSEYPADYHHDRGYHGR</sequence>
<feature type="compositionally biased region" description="Polar residues" evidence="1">
    <location>
        <begin position="902"/>
        <end position="912"/>
    </location>
</feature>
<accession>A0A165ITH7</accession>
<dbReference type="CDD" id="cd00167">
    <property type="entry name" value="SANT"/>
    <property type="match status" value="2"/>
</dbReference>
<keyword evidence="4" id="KW-1185">Reference proteome</keyword>
<dbReference type="SUPFAM" id="SSF46689">
    <property type="entry name" value="Homeodomain-like"/>
    <property type="match status" value="2"/>
</dbReference>
<feature type="compositionally biased region" description="Basic residues" evidence="1">
    <location>
        <begin position="675"/>
        <end position="689"/>
    </location>
</feature>
<dbReference type="PANTHER" id="PTHR13992:SF39">
    <property type="entry name" value="SMRTER, ISOFORM G"/>
    <property type="match status" value="1"/>
</dbReference>
<dbReference type="Pfam" id="PF00249">
    <property type="entry name" value="Myb_DNA-binding"/>
    <property type="match status" value="1"/>
</dbReference>
<feature type="domain" description="SANT" evidence="2">
    <location>
        <begin position="617"/>
        <end position="668"/>
    </location>
</feature>
<feature type="region of interest" description="Disordered" evidence="1">
    <location>
        <begin position="793"/>
        <end position="823"/>
    </location>
</feature>
<gene>
    <name evidence="3" type="ORF">CALCODRAFT_480346</name>
</gene>
<dbReference type="InterPro" id="IPR001005">
    <property type="entry name" value="SANT/Myb"/>
</dbReference>
<dbReference type="GO" id="GO:0034967">
    <property type="term" value="C:Set3 complex"/>
    <property type="evidence" value="ECO:0007669"/>
    <property type="project" value="TreeGrafter"/>
</dbReference>
<organism evidence="3 4">
    <name type="scientific">Calocera cornea HHB12733</name>
    <dbReference type="NCBI Taxonomy" id="1353952"/>
    <lineage>
        <taxon>Eukaryota</taxon>
        <taxon>Fungi</taxon>
        <taxon>Dikarya</taxon>
        <taxon>Basidiomycota</taxon>
        <taxon>Agaricomycotina</taxon>
        <taxon>Dacrymycetes</taxon>
        <taxon>Dacrymycetales</taxon>
        <taxon>Dacrymycetaceae</taxon>
        <taxon>Calocera</taxon>
    </lineage>
</organism>
<feature type="compositionally biased region" description="Basic and acidic residues" evidence="1">
    <location>
        <begin position="1054"/>
        <end position="1064"/>
    </location>
</feature>
<dbReference type="EMBL" id="KV423927">
    <property type="protein sequence ID" value="KZT60959.1"/>
    <property type="molecule type" value="Genomic_DNA"/>
</dbReference>
<dbReference type="GO" id="GO:0006357">
    <property type="term" value="P:regulation of transcription by RNA polymerase II"/>
    <property type="evidence" value="ECO:0007669"/>
    <property type="project" value="TreeGrafter"/>
</dbReference>
<protein>
    <recommendedName>
        <fullName evidence="2">SANT domain-containing protein</fullName>
    </recommendedName>
</protein>
<dbReference type="STRING" id="1353952.A0A165ITH7"/>
<dbReference type="InParanoid" id="A0A165ITH7"/>
<feature type="region of interest" description="Disordered" evidence="1">
    <location>
        <begin position="1140"/>
        <end position="1318"/>
    </location>
</feature>
<dbReference type="PROSITE" id="PS51293">
    <property type="entry name" value="SANT"/>
    <property type="match status" value="1"/>
</dbReference>
<feature type="compositionally biased region" description="Basic and acidic residues" evidence="1">
    <location>
        <begin position="699"/>
        <end position="718"/>
    </location>
</feature>
<feature type="compositionally biased region" description="Pro residues" evidence="1">
    <location>
        <begin position="1188"/>
        <end position="1198"/>
    </location>
</feature>
<dbReference type="Proteomes" id="UP000076842">
    <property type="component" value="Unassembled WGS sequence"/>
</dbReference>
<feature type="region of interest" description="Disordered" evidence="1">
    <location>
        <begin position="1"/>
        <end position="450"/>
    </location>
</feature>
<evidence type="ECO:0000259" key="2">
    <source>
        <dbReference type="PROSITE" id="PS51293"/>
    </source>
</evidence>
<reference evidence="3 4" key="1">
    <citation type="journal article" date="2016" name="Mol. Biol. Evol.">
        <title>Comparative Genomics of Early-Diverging Mushroom-Forming Fungi Provides Insights into the Origins of Lignocellulose Decay Capabilities.</title>
        <authorList>
            <person name="Nagy L.G."/>
            <person name="Riley R."/>
            <person name="Tritt A."/>
            <person name="Adam C."/>
            <person name="Daum C."/>
            <person name="Floudas D."/>
            <person name="Sun H."/>
            <person name="Yadav J.S."/>
            <person name="Pangilinan J."/>
            <person name="Larsson K.H."/>
            <person name="Matsuura K."/>
            <person name="Barry K."/>
            <person name="Labutti K."/>
            <person name="Kuo R."/>
            <person name="Ohm R.A."/>
            <person name="Bhattacharya S.S."/>
            <person name="Shirouzu T."/>
            <person name="Yoshinaga Y."/>
            <person name="Martin F.M."/>
            <person name="Grigoriev I.V."/>
            <person name="Hibbett D.S."/>
        </authorList>
    </citation>
    <scope>NUCLEOTIDE SEQUENCE [LARGE SCALE GENOMIC DNA]</scope>
    <source>
        <strain evidence="3 4">HHB12733</strain>
    </source>
</reference>
<name>A0A165ITH7_9BASI</name>
<feature type="compositionally biased region" description="Basic and acidic residues" evidence="1">
    <location>
        <begin position="165"/>
        <end position="176"/>
    </location>
</feature>
<feature type="compositionally biased region" description="Basic and acidic residues" evidence="1">
    <location>
        <begin position="1029"/>
        <end position="1043"/>
    </location>
</feature>
<dbReference type="Gene3D" id="1.20.58.1880">
    <property type="match status" value="1"/>
</dbReference>
<feature type="compositionally biased region" description="Polar residues" evidence="1">
    <location>
        <begin position="259"/>
        <end position="278"/>
    </location>
</feature>
<feature type="region of interest" description="Disordered" evidence="1">
    <location>
        <begin position="697"/>
        <end position="739"/>
    </location>
</feature>
<dbReference type="InterPro" id="IPR051571">
    <property type="entry name" value="N-CoR_corepressor"/>
</dbReference>
<proteinExistence type="predicted"/>
<feature type="region of interest" description="Disordered" evidence="1">
    <location>
        <begin position="959"/>
        <end position="1111"/>
    </location>
</feature>
<dbReference type="InterPro" id="IPR017884">
    <property type="entry name" value="SANT_dom"/>
</dbReference>
<feature type="region of interest" description="Disordered" evidence="1">
    <location>
        <begin position="884"/>
        <end position="918"/>
    </location>
</feature>
<dbReference type="Gene3D" id="1.10.10.60">
    <property type="entry name" value="Homeodomain-like"/>
    <property type="match status" value="1"/>
</dbReference>
<evidence type="ECO:0000313" key="3">
    <source>
        <dbReference type="EMBL" id="KZT60959.1"/>
    </source>
</evidence>
<feature type="compositionally biased region" description="Basic and acidic residues" evidence="1">
    <location>
        <begin position="95"/>
        <end position="104"/>
    </location>
</feature>
<dbReference type="PANTHER" id="PTHR13992">
    <property type="entry name" value="NUCLEAR RECEPTOR CO-REPRESSOR RELATED NCOR"/>
    <property type="match status" value="1"/>
</dbReference>
<evidence type="ECO:0000256" key="1">
    <source>
        <dbReference type="SAM" id="MobiDB-lite"/>
    </source>
</evidence>